<keyword evidence="1" id="KW-1133">Transmembrane helix</keyword>
<feature type="transmembrane region" description="Helical" evidence="1">
    <location>
        <begin position="331"/>
        <end position="350"/>
    </location>
</feature>
<feature type="transmembrane region" description="Helical" evidence="1">
    <location>
        <begin position="868"/>
        <end position="886"/>
    </location>
</feature>
<feature type="transmembrane region" description="Helical" evidence="1">
    <location>
        <begin position="522"/>
        <end position="539"/>
    </location>
</feature>
<gene>
    <name evidence="2" type="ORF">I8J32_013550</name>
</gene>
<dbReference type="EMBL" id="CP071518">
    <property type="protein sequence ID" value="QSX77747.1"/>
    <property type="molecule type" value="Genomic_DNA"/>
</dbReference>
<dbReference type="InterPro" id="IPR001036">
    <property type="entry name" value="Acrflvin-R"/>
</dbReference>
<dbReference type="Gene3D" id="1.20.1640.10">
    <property type="entry name" value="Multidrug efflux transporter AcrB transmembrane domain"/>
    <property type="match status" value="2"/>
</dbReference>
<proteinExistence type="predicted"/>
<dbReference type="SUPFAM" id="SSF82714">
    <property type="entry name" value="Multidrug efflux transporter AcrB TolC docking domain, DN and DC subdomains"/>
    <property type="match status" value="2"/>
</dbReference>
<evidence type="ECO:0000313" key="2">
    <source>
        <dbReference type="EMBL" id="QSX77747.1"/>
    </source>
</evidence>
<feature type="transmembrane region" description="Helical" evidence="1">
    <location>
        <begin position="383"/>
        <end position="408"/>
    </location>
</feature>
<keyword evidence="1" id="KW-0812">Transmembrane</keyword>
<feature type="transmembrane region" description="Helical" evidence="1">
    <location>
        <begin position="842"/>
        <end position="861"/>
    </location>
</feature>
<keyword evidence="1" id="KW-0472">Membrane</keyword>
<dbReference type="RefSeq" id="WP_200616487.1">
    <property type="nucleotide sequence ID" value="NZ_CP071518.1"/>
</dbReference>
<organism evidence="2 3">
    <name type="scientific">Agrilutibacter solisilvae</name>
    <dbReference type="NCBI Taxonomy" id="2763317"/>
    <lineage>
        <taxon>Bacteria</taxon>
        <taxon>Pseudomonadati</taxon>
        <taxon>Pseudomonadota</taxon>
        <taxon>Gammaproteobacteria</taxon>
        <taxon>Lysobacterales</taxon>
        <taxon>Lysobacteraceae</taxon>
        <taxon>Agrilutibacter</taxon>
    </lineage>
</organism>
<dbReference type="SUPFAM" id="SSF82693">
    <property type="entry name" value="Multidrug efflux transporter AcrB pore domain, PN1, PN2, PC1 and PC2 subdomains"/>
    <property type="match status" value="2"/>
</dbReference>
<dbReference type="Gene3D" id="3.30.70.1440">
    <property type="entry name" value="Multidrug efflux transporter AcrB pore domain"/>
    <property type="match status" value="1"/>
</dbReference>
<feature type="transmembrane region" description="Helical" evidence="1">
    <location>
        <begin position="357"/>
        <end position="377"/>
    </location>
</feature>
<sequence length="1032" mass="113305">MSVAELSIKRPVTTIMFFVSMFVIGLIAAIRLPLEAFPEVSPPFIFVQVPYTGSTPEEVERTVLRPIEESMSTMSGIKRIDSEAKADGATIFMQFTDWERDVAIAASEARERIDAIRADLPDDLQRYFVLKFSTTDQPVLRVRLASESQNLVSAYDLIDREFKRRLERIPGVARVEISGAPPNEVEVAIEPDRLSAHNLSLNELSTRLQAVNFSVSAGQIDDGGRRLRVQPVGELTDLQELRDLVIANGVRLGDVAEVRLKPARMNMGRRLDGHPAVGLDIFKERNANLVEVSKNALAEVNRIREEPALSGVQIKIIENQGDNVTKSLLELAEAGGIGLLLSIAVLFFFLRHWPSTLMVTLAIPICFVMTLGFMYFAGVTLNILSMMGLLLAVGMLVDNAVVVVESIYQERERLPGQPRLASILGTRHVAIALSAGTLCHCIVFVPNLFGDRNFLSIYMSQIAITISVSLLASWLVAVSLIPMISARLKTPPMVRNEGGLIFRMQHKYGRFLRWTLEHRGKAILGIILIIAVSLVPLKMTKVNMFGGEEGKETEFFYQWNGSYTKEQMSDEVLRVEQFLDANRKKYHIEQIYSWYSEEGWAGTRVTFADDAGSIKPLVDAISKEIPKSARATIGAGGDNGPGGGGPGQKAQVFLVGDSTETLTELGRDLVPILSKRKELRDVRIDIGDTNSELRVHVDRERAASFGFSAQQVSQFVGLALRGAPLREFRRGESEVPVWIRFAGADHFGVEDIASFTVRAPDGRTVPLLAMVDVDVKPAATSIKRANRQTTLTIQAGLPDKVTMPDARKAMEESLKSVSFPPGYSYSFEGGGFGDDDEAMKQMLFNLAIALLLIYIVMAAVFESLLFPAAIMSGVLFSVFGVFWLFWMTGTEFNIMAFIGILVLMGVVVNNGIVMIEHINNLRRRGLDRTEALVVGSKERLRPILMTMGTAILAMVPIAIGGTQMGGDGPAYYPMARAIAGGLAFSTLVSLLFLPTIYALLDDLRTGTVRVIRRAQGKPALPAGSVTAILPGP</sequence>
<evidence type="ECO:0000313" key="3">
    <source>
        <dbReference type="Proteomes" id="UP000639274"/>
    </source>
</evidence>
<dbReference type="InterPro" id="IPR027463">
    <property type="entry name" value="AcrB_DN_DC_subdom"/>
</dbReference>
<feature type="transmembrane region" description="Helical" evidence="1">
    <location>
        <begin position="943"/>
        <end position="965"/>
    </location>
</feature>
<feature type="transmembrane region" description="Helical" evidence="1">
    <location>
        <begin position="429"/>
        <end position="449"/>
    </location>
</feature>
<dbReference type="Pfam" id="PF00873">
    <property type="entry name" value="ACR_tran"/>
    <property type="match status" value="1"/>
</dbReference>
<protein>
    <submittedName>
        <fullName evidence="2">Efflux RND transporter permease subunit</fullName>
    </submittedName>
</protein>
<dbReference type="Gene3D" id="3.30.2090.10">
    <property type="entry name" value="Multidrug efflux transporter AcrB TolC docking domain, DN and DC subdomains"/>
    <property type="match status" value="2"/>
</dbReference>
<dbReference type="PRINTS" id="PR00702">
    <property type="entry name" value="ACRIFLAVINRP"/>
</dbReference>
<feature type="transmembrane region" description="Helical" evidence="1">
    <location>
        <begin position="977"/>
        <end position="1000"/>
    </location>
</feature>
<dbReference type="GO" id="GO:0042910">
    <property type="term" value="F:xenobiotic transmembrane transporter activity"/>
    <property type="evidence" value="ECO:0007669"/>
    <property type="project" value="TreeGrafter"/>
</dbReference>
<dbReference type="PANTHER" id="PTHR32063">
    <property type="match status" value="1"/>
</dbReference>
<dbReference type="SUPFAM" id="SSF82866">
    <property type="entry name" value="Multidrug efflux transporter AcrB transmembrane domain"/>
    <property type="match status" value="2"/>
</dbReference>
<evidence type="ECO:0000256" key="1">
    <source>
        <dbReference type="SAM" id="Phobius"/>
    </source>
</evidence>
<dbReference type="AlphaFoldDB" id="A0A974XXS6"/>
<dbReference type="KEGG" id="lsf:I8J32_013550"/>
<dbReference type="Proteomes" id="UP000639274">
    <property type="component" value="Chromosome"/>
</dbReference>
<keyword evidence="3" id="KW-1185">Reference proteome</keyword>
<reference evidence="2 3" key="1">
    <citation type="submission" date="2021-03" db="EMBL/GenBank/DDBJ databases">
        <title>Lysobacter sp. nov. isolated from soil of gangwondo yeongwol, south Korea.</title>
        <authorList>
            <person name="Kim K.R."/>
            <person name="Kim K.H."/>
            <person name="Jeon C.O."/>
        </authorList>
    </citation>
    <scope>NUCLEOTIDE SEQUENCE [LARGE SCALE GENOMIC DNA]</scope>
    <source>
        <strain evidence="2 3">R19</strain>
    </source>
</reference>
<dbReference type="Gene3D" id="3.30.70.1320">
    <property type="entry name" value="Multidrug efflux transporter AcrB pore domain like"/>
    <property type="match status" value="1"/>
</dbReference>
<feature type="transmembrane region" description="Helical" evidence="1">
    <location>
        <begin position="12"/>
        <end position="34"/>
    </location>
</feature>
<feature type="transmembrane region" description="Helical" evidence="1">
    <location>
        <begin position="892"/>
        <end position="915"/>
    </location>
</feature>
<name>A0A974XXS6_9GAMM</name>
<accession>A0A974XXS6</accession>
<feature type="transmembrane region" description="Helical" evidence="1">
    <location>
        <begin position="455"/>
        <end position="481"/>
    </location>
</feature>
<dbReference type="GO" id="GO:0005886">
    <property type="term" value="C:plasma membrane"/>
    <property type="evidence" value="ECO:0007669"/>
    <property type="project" value="TreeGrafter"/>
</dbReference>
<dbReference type="Gene3D" id="3.30.70.1430">
    <property type="entry name" value="Multidrug efflux transporter AcrB pore domain"/>
    <property type="match status" value="2"/>
</dbReference>
<dbReference type="PANTHER" id="PTHR32063:SF73">
    <property type="entry name" value="RND SUPERFAMILY EFFLUX PUMP PERMEASE COMPONENT 1"/>
    <property type="match status" value="1"/>
</dbReference>